<dbReference type="Proteomes" id="UP000694850">
    <property type="component" value="Unplaced"/>
</dbReference>
<proteinExistence type="predicted"/>
<dbReference type="Gene3D" id="2.60.120.10">
    <property type="entry name" value="Jelly Rolls"/>
    <property type="match status" value="2"/>
</dbReference>
<keyword evidence="2" id="KW-1185">Reference proteome</keyword>
<protein>
    <submittedName>
        <fullName evidence="3">Cyclic nucleotide-binding domain-containing protein 1</fullName>
    </submittedName>
</protein>
<dbReference type="PANTHER" id="PTHR23011:SF32">
    <property type="entry name" value="CYCLIC NUCLEOTIDE-BINDING DOMAIN-CONTAINING PROTEIN 1"/>
    <property type="match status" value="1"/>
</dbReference>
<reference evidence="3" key="1">
    <citation type="submission" date="2025-08" db="UniProtKB">
        <authorList>
            <consortium name="RefSeq"/>
        </authorList>
    </citation>
    <scope>IDENTIFICATION</scope>
</reference>
<accession>A0A8B7AYU7</accession>
<dbReference type="InterPro" id="IPR014710">
    <property type="entry name" value="RmlC-like_jellyroll"/>
</dbReference>
<evidence type="ECO:0000313" key="2">
    <source>
        <dbReference type="Proteomes" id="UP000694850"/>
    </source>
</evidence>
<dbReference type="CTD" id="168975"/>
<dbReference type="OrthoDB" id="5966510at2759"/>
<dbReference type="PANTHER" id="PTHR23011">
    <property type="entry name" value="CYCLIC NUCLEOTIDE-BINDING DOMAIN CONTAINING PROTEIN"/>
    <property type="match status" value="1"/>
</dbReference>
<dbReference type="SUPFAM" id="SSF51206">
    <property type="entry name" value="cAMP-binding domain-like"/>
    <property type="match status" value="1"/>
</dbReference>
<evidence type="ECO:0000313" key="3">
    <source>
        <dbReference type="RefSeq" id="XP_007953103.1"/>
    </source>
</evidence>
<dbReference type="PROSITE" id="PS50042">
    <property type="entry name" value="CNMP_BINDING_3"/>
    <property type="match status" value="1"/>
</dbReference>
<dbReference type="InterPro" id="IPR000595">
    <property type="entry name" value="cNMP-bd_dom"/>
</dbReference>
<sequence length="245" mass="28215">VGTEGFYVILKGLARPQTKIYRHLTKRNEAKHSLKSQSFHNLFCNEDFQRSPLPDMYLGSRDSMLKQWSTFGTLEVLTQPALETQAYTVVTEEDCEILKIPAKEYAKIKSEKLKVENMQKEQLIRKCPYYAEWPTLSIYELIALIKWKKFPPGHVMVESGNIISYVAYINSGYCNIYRSIVGLVKLAFNKVKKIRKLVYMGKLKEKESFGEISVLLQVPFTCTVITGMEIEAAIIEDTDLFGKYK</sequence>
<dbReference type="GeneID" id="103209137"/>
<dbReference type="InterPro" id="IPR018490">
    <property type="entry name" value="cNMP-bd_dom_sf"/>
</dbReference>
<feature type="non-terminal residue" evidence="3">
    <location>
        <position position="1"/>
    </location>
</feature>
<evidence type="ECO:0000259" key="1">
    <source>
        <dbReference type="PROSITE" id="PS50042"/>
    </source>
</evidence>
<feature type="domain" description="Cyclic nucleotide-binding" evidence="1">
    <location>
        <begin position="129"/>
        <end position="226"/>
    </location>
</feature>
<dbReference type="RefSeq" id="XP_007953103.1">
    <property type="nucleotide sequence ID" value="XM_007954912.1"/>
</dbReference>
<gene>
    <name evidence="3" type="primary">CNBD1</name>
</gene>
<name>A0A8B7AYU7_ORYAF</name>
<dbReference type="AlphaFoldDB" id="A0A8B7AYU7"/>
<organism evidence="2 3">
    <name type="scientific">Orycteropus afer afer</name>
    <dbReference type="NCBI Taxonomy" id="1230840"/>
    <lineage>
        <taxon>Eukaryota</taxon>
        <taxon>Metazoa</taxon>
        <taxon>Chordata</taxon>
        <taxon>Craniata</taxon>
        <taxon>Vertebrata</taxon>
        <taxon>Euteleostomi</taxon>
        <taxon>Mammalia</taxon>
        <taxon>Eutheria</taxon>
        <taxon>Afrotheria</taxon>
        <taxon>Tubulidentata</taxon>
        <taxon>Orycteropodidae</taxon>
        <taxon>Orycteropus</taxon>
    </lineage>
</organism>